<dbReference type="GO" id="GO:0006355">
    <property type="term" value="P:regulation of DNA-templated transcription"/>
    <property type="evidence" value="ECO:0007669"/>
    <property type="project" value="InterPro"/>
</dbReference>
<evidence type="ECO:0000313" key="1">
    <source>
        <dbReference type="EMBL" id="KUH57603.1"/>
    </source>
</evidence>
<dbReference type="InterPro" id="IPR010985">
    <property type="entry name" value="Ribbon_hlx_hlx"/>
</dbReference>
<dbReference type="STRING" id="1299998.AUL39_10690"/>
<accession>A0A100YTW0</accession>
<evidence type="ECO:0000313" key="2">
    <source>
        <dbReference type="Proteomes" id="UP000054078"/>
    </source>
</evidence>
<gene>
    <name evidence="1" type="ORF">AUL39_10690</name>
</gene>
<dbReference type="AlphaFoldDB" id="A0A100YTW0"/>
<proteinExistence type="predicted"/>
<dbReference type="RefSeq" id="WP_059056141.1">
    <property type="nucleotide sequence ID" value="NZ_LOJF01000015.1"/>
</dbReference>
<dbReference type="OrthoDB" id="3174959at2"/>
<name>A0A100YTW0_TRASO</name>
<protein>
    <submittedName>
        <fullName evidence="1">Uncharacterized protein</fullName>
    </submittedName>
</protein>
<organism evidence="1 2">
    <name type="scientific">Tractidigestivibacter scatoligenes</name>
    <name type="common">Olsenella scatoligenes</name>
    <dbReference type="NCBI Taxonomy" id="1299998"/>
    <lineage>
        <taxon>Bacteria</taxon>
        <taxon>Bacillati</taxon>
        <taxon>Actinomycetota</taxon>
        <taxon>Coriobacteriia</taxon>
        <taxon>Coriobacteriales</taxon>
        <taxon>Atopobiaceae</taxon>
        <taxon>Tractidigestivibacter</taxon>
    </lineage>
</organism>
<comment type="caution">
    <text evidence="1">The sequence shown here is derived from an EMBL/GenBank/DDBJ whole genome shotgun (WGS) entry which is preliminary data.</text>
</comment>
<sequence length="69" mass="7556">MKYSELVDSGATPTEIQGFLTDSENVSVTLRMPRSLRDSAKEAARLSGMSLASYVKMCLIDRLSGADRK</sequence>
<dbReference type="EMBL" id="LOJF01000015">
    <property type="protein sequence ID" value="KUH57603.1"/>
    <property type="molecule type" value="Genomic_DNA"/>
</dbReference>
<dbReference type="Proteomes" id="UP000054078">
    <property type="component" value="Unassembled WGS sequence"/>
</dbReference>
<dbReference type="SUPFAM" id="SSF47598">
    <property type="entry name" value="Ribbon-helix-helix"/>
    <property type="match status" value="1"/>
</dbReference>
<reference evidence="1 2" key="1">
    <citation type="submission" date="2015-12" db="EMBL/GenBank/DDBJ databases">
        <title>Draft Genome Sequence of Olsenella scatoligenes SK9K4T; a Producer of 3-Methylindole- (skatole) and 4-Methylphenol- (p-cresol) Isolated from Pig Feces.</title>
        <authorList>
            <person name="Li X."/>
            <person name="Borg B."/>
            <person name="Canibe N."/>
        </authorList>
    </citation>
    <scope>NUCLEOTIDE SEQUENCE [LARGE SCALE GENOMIC DNA]</scope>
    <source>
        <strain evidence="1 2">SK9K4</strain>
    </source>
</reference>
<keyword evidence="2" id="KW-1185">Reference proteome</keyword>